<dbReference type="EMBL" id="BAABIQ010000005">
    <property type="protein sequence ID" value="GAA4783319.1"/>
    <property type="molecule type" value="Genomic_DNA"/>
</dbReference>
<evidence type="ECO:0000313" key="1">
    <source>
        <dbReference type="EMBL" id="GAA4783319.1"/>
    </source>
</evidence>
<dbReference type="InterPro" id="IPR036188">
    <property type="entry name" value="FAD/NAD-bd_sf"/>
</dbReference>
<accession>A0ABP9ALV4</accession>
<gene>
    <name evidence="1" type="ORF">GCM10023231_08710</name>
</gene>
<sequence length="442" mass="49379">MARTFLLILFTLSTIVCIAQKQKKPAKPQVIVYGHEADAFSAAIQSAESGVETIWIIDSTAIGGALIIGEPKSITTNQSLDAGSWAVFLKGIANVKELSDSAVIAAKKMITPRIAQNVFEGIADTVKRLTVKKHTTILQVEKSGKGWQVTLSNKERIKAKALVDASQQGTLKELIRKETKHPEILFKNDTTKSLIPQISYNKPLYRTGIAVTQEDEDIFNVPLSYMLPDSALATLFVTRPQGSLSPYYTDVNSTPLLMLLGQASGAAAAYCAFFNTTADKINTRTIQGELLGNKSFLLPFQDISLQDPHYQQIQRIGATGILQGHYNRKDGQKQFLFYPDSLVSSAEIEPITKQIYTRSQIWFKDKQIATLTLKDLLSLIKYVANRGDELDAEIEKGWAKRFKFKGSYDLSRKLTRREFAVLTDIYLQPFFVRVNFNGDFQY</sequence>
<dbReference type="SUPFAM" id="SSF51905">
    <property type="entry name" value="FAD/NAD(P)-binding domain"/>
    <property type="match status" value="1"/>
</dbReference>
<proteinExistence type="predicted"/>
<reference evidence="2" key="1">
    <citation type="journal article" date="2019" name="Int. J. Syst. Evol. Microbiol.">
        <title>The Global Catalogue of Microorganisms (GCM) 10K type strain sequencing project: providing services to taxonomists for standard genome sequencing and annotation.</title>
        <authorList>
            <consortium name="The Broad Institute Genomics Platform"/>
            <consortium name="The Broad Institute Genome Sequencing Center for Infectious Disease"/>
            <person name="Wu L."/>
            <person name="Ma J."/>
        </authorList>
    </citation>
    <scope>NUCLEOTIDE SEQUENCE [LARGE SCALE GENOMIC DNA]</scope>
    <source>
        <strain evidence="2">JCM 18200</strain>
    </source>
</reference>
<evidence type="ECO:0000313" key="2">
    <source>
        <dbReference type="Proteomes" id="UP001501411"/>
    </source>
</evidence>
<comment type="caution">
    <text evidence="1">The sequence shown here is derived from an EMBL/GenBank/DDBJ whole genome shotgun (WGS) entry which is preliminary data.</text>
</comment>
<organism evidence="1 2">
    <name type="scientific">Olivibacter ginsenosidimutans</name>
    <dbReference type="NCBI Taxonomy" id="1176537"/>
    <lineage>
        <taxon>Bacteria</taxon>
        <taxon>Pseudomonadati</taxon>
        <taxon>Bacteroidota</taxon>
        <taxon>Sphingobacteriia</taxon>
        <taxon>Sphingobacteriales</taxon>
        <taxon>Sphingobacteriaceae</taxon>
        <taxon>Olivibacter</taxon>
    </lineage>
</organism>
<evidence type="ECO:0008006" key="3">
    <source>
        <dbReference type="Google" id="ProtNLM"/>
    </source>
</evidence>
<dbReference type="Pfam" id="PF12831">
    <property type="entry name" value="FAD_oxidored"/>
    <property type="match status" value="1"/>
</dbReference>
<protein>
    <recommendedName>
        <fullName evidence="3">FAD-dependent oxidoreductase</fullName>
    </recommendedName>
</protein>
<dbReference type="RefSeq" id="WP_345230497.1">
    <property type="nucleotide sequence ID" value="NZ_BAABIQ010000005.1"/>
</dbReference>
<keyword evidence="2" id="KW-1185">Reference proteome</keyword>
<dbReference type="Proteomes" id="UP001501411">
    <property type="component" value="Unassembled WGS sequence"/>
</dbReference>
<name>A0ABP9ALV4_9SPHI</name>